<dbReference type="RefSeq" id="WP_216957485.1">
    <property type="nucleotide sequence ID" value="NZ_JAHOPB010000001.1"/>
</dbReference>
<evidence type="ECO:0000256" key="6">
    <source>
        <dbReference type="PROSITE-ProRule" id="PRU10010"/>
    </source>
</evidence>
<keyword evidence="9" id="KW-1185">Reference proteome</keyword>
<keyword evidence="3 5" id="KW-0521">NADP</keyword>
<dbReference type="PANTHER" id="PTHR32338:SF10">
    <property type="entry name" value="N-ACETYL-GAMMA-GLUTAMYL-PHOSPHATE REDUCTASE, CHLOROPLASTIC-RELATED"/>
    <property type="match status" value="1"/>
</dbReference>
<keyword evidence="1 5" id="KW-0963">Cytoplasm</keyword>
<dbReference type="PROSITE" id="PS01224">
    <property type="entry name" value="ARGC"/>
    <property type="match status" value="1"/>
</dbReference>
<protein>
    <recommendedName>
        <fullName evidence="5">N-acetyl-gamma-glutamyl-phosphate reductase</fullName>
        <shortName evidence="5">AGPR</shortName>
        <ecNumber evidence="5">1.2.1.38</ecNumber>
    </recommendedName>
    <alternativeName>
        <fullName evidence="5">N-acetyl-glutamate semialdehyde dehydrogenase</fullName>
        <shortName evidence="5">NAGSA dehydrogenase</shortName>
    </alternativeName>
</protein>
<dbReference type="Pfam" id="PF22698">
    <property type="entry name" value="Semialdhyde_dhC_1"/>
    <property type="match status" value="1"/>
</dbReference>
<evidence type="ECO:0000256" key="2">
    <source>
        <dbReference type="ARBA" id="ARBA00022605"/>
    </source>
</evidence>
<feature type="active site" evidence="5 6">
    <location>
        <position position="119"/>
    </location>
</feature>
<organism evidence="8 9">
    <name type="scientific">Reyranella humidisoli</name>
    <dbReference type="NCBI Taxonomy" id="2849149"/>
    <lineage>
        <taxon>Bacteria</taxon>
        <taxon>Pseudomonadati</taxon>
        <taxon>Pseudomonadota</taxon>
        <taxon>Alphaproteobacteria</taxon>
        <taxon>Hyphomicrobiales</taxon>
        <taxon>Reyranellaceae</taxon>
        <taxon>Reyranella</taxon>
    </lineage>
</organism>
<dbReference type="GO" id="GO:0003942">
    <property type="term" value="F:N-acetyl-gamma-glutamyl-phosphate reductase activity"/>
    <property type="evidence" value="ECO:0007669"/>
    <property type="project" value="UniProtKB-EC"/>
</dbReference>
<comment type="catalytic activity">
    <reaction evidence="5">
        <text>N-acetyl-L-glutamate 5-semialdehyde + phosphate + NADP(+) = N-acetyl-L-glutamyl 5-phosphate + NADPH + H(+)</text>
        <dbReference type="Rhea" id="RHEA:21588"/>
        <dbReference type="ChEBI" id="CHEBI:15378"/>
        <dbReference type="ChEBI" id="CHEBI:29123"/>
        <dbReference type="ChEBI" id="CHEBI:43474"/>
        <dbReference type="ChEBI" id="CHEBI:57783"/>
        <dbReference type="ChEBI" id="CHEBI:57936"/>
        <dbReference type="ChEBI" id="CHEBI:58349"/>
        <dbReference type="EC" id="1.2.1.38"/>
    </reaction>
</comment>
<evidence type="ECO:0000256" key="1">
    <source>
        <dbReference type="ARBA" id="ARBA00022490"/>
    </source>
</evidence>
<comment type="pathway">
    <text evidence="5">Amino-acid biosynthesis; L-arginine biosynthesis; N(2)-acetyl-L-ornithine from L-glutamate: step 3/4.</text>
</comment>
<name>A0ABS6IIX4_9HYPH</name>
<comment type="subcellular location">
    <subcellularLocation>
        <location evidence="5">Cytoplasm</location>
    </subcellularLocation>
</comment>
<feature type="domain" description="Semialdehyde dehydrogenase NAD-binding" evidence="7">
    <location>
        <begin position="7"/>
        <end position="108"/>
    </location>
</feature>
<dbReference type="Pfam" id="PF01118">
    <property type="entry name" value="Semialdhyde_dh"/>
    <property type="match status" value="1"/>
</dbReference>
<reference evidence="8 9" key="1">
    <citation type="submission" date="2021-06" db="EMBL/GenBank/DDBJ databases">
        <authorList>
            <person name="Lee D.H."/>
        </authorList>
    </citation>
    <scope>NUCLEOTIDE SEQUENCE [LARGE SCALE GENOMIC DNA]</scope>
    <source>
        <strain evidence="8 9">MMS21-HV4-11</strain>
    </source>
</reference>
<dbReference type="InterPro" id="IPR010136">
    <property type="entry name" value="AGPR_type-2"/>
</dbReference>
<comment type="caution">
    <text evidence="8">The sequence shown here is derived from an EMBL/GenBank/DDBJ whole genome shotgun (WGS) entry which is preliminary data.</text>
</comment>
<dbReference type="InterPro" id="IPR023013">
    <property type="entry name" value="AGPR_AS"/>
</dbReference>
<dbReference type="Proteomes" id="UP000727907">
    <property type="component" value="Unassembled WGS sequence"/>
</dbReference>
<dbReference type="HAMAP" id="MF_01110">
    <property type="entry name" value="ArgC_type2"/>
    <property type="match status" value="1"/>
</dbReference>
<dbReference type="InterPro" id="IPR058924">
    <property type="entry name" value="AGPR_dimerisation_dom"/>
</dbReference>
<keyword evidence="2 5" id="KW-0028">Amino-acid biosynthesis</keyword>
<dbReference type="NCBIfam" id="TIGR01851">
    <property type="entry name" value="argC_other"/>
    <property type="match status" value="1"/>
</dbReference>
<evidence type="ECO:0000256" key="3">
    <source>
        <dbReference type="ARBA" id="ARBA00022857"/>
    </source>
</evidence>
<evidence type="ECO:0000256" key="4">
    <source>
        <dbReference type="ARBA" id="ARBA00023002"/>
    </source>
</evidence>
<proteinExistence type="inferred from homology"/>
<evidence type="ECO:0000259" key="7">
    <source>
        <dbReference type="SMART" id="SM00859"/>
    </source>
</evidence>
<comment type="similarity">
    <text evidence="5">Belongs to the NAGSA dehydrogenase family. Type 2 subfamily.</text>
</comment>
<gene>
    <name evidence="5 8" type="primary">argC</name>
    <name evidence="8" type="ORF">KQ910_05605</name>
</gene>
<dbReference type="InterPro" id="IPR050085">
    <property type="entry name" value="AGPR"/>
</dbReference>
<sequence>MTSNKTKIFIDGQHGTTGLQILDRLKDRADIELLELPMADRKDLGKRAEIAKTSDITVLCLPDAAAKELVAAMGDSDTVVIDASTAHRVADGWTYGFPELAKDQRQKLLASNRISNPGCYPTGAIALLRPLIDAGLVRADSTPAVFGVSGYTGGGKELIAVHEQPGVEPFGLYGLELTHKHVPEMKKYSGLKHAPLFVPSVGHYAQGMLITVPITRDITTKQVTAKDVHQVLSDYYAGETFVPVRPLADRAWLERDRFLRADRLIDTNTMELAVYGNDADGNVLAVASLDNLGKGASGAAVQCINLKTGVAETTGLAVG</sequence>
<evidence type="ECO:0000256" key="5">
    <source>
        <dbReference type="HAMAP-Rule" id="MF_01110"/>
    </source>
</evidence>
<dbReference type="InterPro" id="IPR000534">
    <property type="entry name" value="Semialdehyde_DH_NAD-bd"/>
</dbReference>
<dbReference type="CDD" id="cd23935">
    <property type="entry name" value="AGPR_2_C"/>
    <property type="match status" value="1"/>
</dbReference>
<dbReference type="EC" id="1.2.1.38" evidence="5"/>
<evidence type="ECO:0000313" key="8">
    <source>
        <dbReference type="EMBL" id="MBU8873228.1"/>
    </source>
</evidence>
<dbReference type="CDD" id="cd17896">
    <property type="entry name" value="AGPR_2_N"/>
    <property type="match status" value="1"/>
</dbReference>
<accession>A0ABS6IIX4</accession>
<comment type="function">
    <text evidence="5">Catalyzes the NADPH-dependent reduction of N-acetyl-5-glutamyl phosphate to yield N-acetyl-L-glutamate 5-semialdehyde.</text>
</comment>
<evidence type="ECO:0000313" key="9">
    <source>
        <dbReference type="Proteomes" id="UP000727907"/>
    </source>
</evidence>
<dbReference type="PANTHER" id="PTHR32338">
    <property type="entry name" value="N-ACETYL-GAMMA-GLUTAMYL-PHOSPHATE REDUCTASE, CHLOROPLASTIC-RELATED-RELATED"/>
    <property type="match status" value="1"/>
</dbReference>
<keyword evidence="4 5" id="KW-0560">Oxidoreductase</keyword>
<keyword evidence="5" id="KW-0055">Arginine biosynthesis</keyword>
<dbReference type="EMBL" id="JAHOPB010000001">
    <property type="protein sequence ID" value="MBU8873228.1"/>
    <property type="molecule type" value="Genomic_DNA"/>
</dbReference>
<dbReference type="SMART" id="SM00859">
    <property type="entry name" value="Semialdhyde_dh"/>
    <property type="match status" value="1"/>
</dbReference>